<name>A0A368JZ28_9HYPH</name>
<comment type="caution">
    <text evidence="4">The sequence shown here is derived from an EMBL/GenBank/DDBJ whole genome shotgun (WGS) entry which is preliminary data.</text>
</comment>
<evidence type="ECO:0000313" key="5">
    <source>
        <dbReference type="Proteomes" id="UP000253420"/>
    </source>
</evidence>
<dbReference type="Gene3D" id="3.90.850.10">
    <property type="entry name" value="Fumarylacetoacetase-like, C-terminal domain"/>
    <property type="match status" value="1"/>
</dbReference>
<evidence type="ECO:0000259" key="3">
    <source>
        <dbReference type="Pfam" id="PF01557"/>
    </source>
</evidence>
<dbReference type="InterPro" id="IPR036663">
    <property type="entry name" value="Fumarylacetoacetase_C_sf"/>
</dbReference>
<feature type="domain" description="Fumarylacetoacetase-like C-terminal" evidence="3">
    <location>
        <begin position="74"/>
        <end position="278"/>
    </location>
</feature>
<dbReference type="Pfam" id="PF01557">
    <property type="entry name" value="FAA_hydrolase"/>
    <property type="match status" value="1"/>
</dbReference>
<gene>
    <name evidence="4" type="ORF">DUT91_22505</name>
</gene>
<proteinExistence type="inferred from homology"/>
<evidence type="ECO:0000256" key="1">
    <source>
        <dbReference type="ARBA" id="ARBA00010211"/>
    </source>
</evidence>
<dbReference type="EMBL" id="QOZG01000017">
    <property type="protein sequence ID" value="RCS21685.1"/>
    <property type="molecule type" value="Genomic_DNA"/>
</dbReference>
<keyword evidence="5" id="KW-1185">Reference proteome</keyword>
<reference evidence="4 5" key="1">
    <citation type="submission" date="2018-07" db="EMBL/GenBank/DDBJ databases">
        <title>The draft genome of Phyllobacterium salinisoli.</title>
        <authorList>
            <person name="Liu L."/>
            <person name="Li L."/>
            <person name="Zhang X."/>
            <person name="Liang L."/>
        </authorList>
    </citation>
    <scope>NUCLEOTIDE SEQUENCE [LARGE SCALE GENOMIC DNA]</scope>
    <source>
        <strain evidence="4 5">LLAN61</strain>
    </source>
</reference>
<dbReference type="InterPro" id="IPR051121">
    <property type="entry name" value="FAH"/>
</dbReference>
<dbReference type="PANTHER" id="PTHR42796">
    <property type="entry name" value="FUMARYLACETOACETATE HYDROLASE DOMAIN-CONTAINING PROTEIN 2A-RELATED"/>
    <property type="match status" value="1"/>
</dbReference>
<dbReference type="GO" id="GO:0016853">
    <property type="term" value="F:isomerase activity"/>
    <property type="evidence" value="ECO:0007669"/>
    <property type="project" value="UniProtKB-ARBA"/>
</dbReference>
<dbReference type="FunFam" id="3.90.850.10:FF:000002">
    <property type="entry name" value="2-hydroxyhepta-2,4-diene-1,7-dioate isomerase"/>
    <property type="match status" value="1"/>
</dbReference>
<dbReference type="GO" id="GO:0016787">
    <property type="term" value="F:hydrolase activity"/>
    <property type="evidence" value="ECO:0007669"/>
    <property type="project" value="UniProtKB-KW"/>
</dbReference>
<dbReference type="Proteomes" id="UP000253420">
    <property type="component" value="Unassembled WGS sequence"/>
</dbReference>
<keyword evidence="4" id="KW-0378">Hydrolase</keyword>
<organism evidence="4 5">
    <name type="scientific">Phyllobacterium salinisoli</name>
    <dbReference type="NCBI Taxonomy" id="1899321"/>
    <lineage>
        <taxon>Bacteria</taxon>
        <taxon>Pseudomonadati</taxon>
        <taxon>Pseudomonadota</taxon>
        <taxon>Alphaproteobacteria</taxon>
        <taxon>Hyphomicrobiales</taxon>
        <taxon>Phyllobacteriaceae</taxon>
        <taxon>Phyllobacterium</taxon>
    </lineage>
</organism>
<dbReference type="OrthoDB" id="5197601at2"/>
<evidence type="ECO:0000256" key="2">
    <source>
        <dbReference type="ARBA" id="ARBA00022723"/>
    </source>
</evidence>
<keyword evidence="2" id="KW-0479">Metal-binding</keyword>
<dbReference type="SUPFAM" id="SSF56529">
    <property type="entry name" value="FAH"/>
    <property type="match status" value="1"/>
</dbReference>
<dbReference type="AlphaFoldDB" id="A0A368JZ28"/>
<comment type="similarity">
    <text evidence="1">Belongs to the FAH family.</text>
</comment>
<dbReference type="RefSeq" id="WP_114442706.1">
    <property type="nucleotide sequence ID" value="NZ_QOZG01000017.1"/>
</dbReference>
<dbReference type="PANTHER" id="PTHR42796:SF4">
    <property type="entry name" value="FUMARYLACETOACETATE HYDROLASE DOMAIN-CONTAINING PROTEIN 2A"/>
    <property type="match status" value="1"/>
</dbReference>
<dbReference type="InterPro" id="IPR011234">
    <property type="entry name" value="Fumarylacetoacetase-like_C"/>
</dbReference>
<dbReference type="GO" id="GO:0046872">
    <property type="term" value="F:metal ion binding"/>
    <property type="evidence" value="ECO:0007669"/>
    <property type="project" value="UniProtKB-KW"/>
</dbReference>
<evidence type="ECO:0000313" key="4">
    <source>
        <dbReference type="EMBL" id="RCS21685.1"/>
    </source>
</evidence>
<sequence>MKFLSFVRTGVAGYGAIIDDGIVDLTGRVQGALSLKEAIARNLLAEAAGMAADMGPGLASSDVTLLPVIPDPGKILCIGLNYEKHRAETKRPEASHPAVFVRFADSQVAHRQPIIKPKRSDRLDYEGELAVIIGRGGRNIPEANALDHVAGWSCYNDGSIRDYQRHTHQFTPGKTFPGTGAFGPYMMTPDEAGDHTSWPIETRLNGDVMQQATLSDLIFPIPRIIAYLSEFTPLSAGDVILTGTPGGVGDRREPPIFMKNGDVVEVEIGPLGTLINPICDEV</sequence>
<dbReference type="GO" id="GO:0019752">
    <property type="term" value="P:carboxylic acid metabolic process"/>
    <property type="evidence" value="ECO:0007669"/>
    <property type="project" value="UniProtKB-ARBA"/>
</dbReference>
<protein>
    <submittedName>
        <fullName evidence="4">FAA hydrolase family protein</fullName>
    </submittedName>
</protein>
<accession>A0A368JZ28</accession>